<protein>
    <submittedName>
        <fullName evidence="2">Uncharacterized protein</fullName>
    </submittedName>
</protein>
<accession>A0AAD2G1N5</accession>
<name>A0AAD2G1N5_9STRA</name>
<gene>
    <name evidence="2" type="ORF">CYCCA115_LOCUS18043</name>
</gene>
<keyword evidence="3" id="KW-1185">Reference proteome</keyword>
<keyword evidence="1" id="KW-1133">Transmembrane helix</keyword>
<proteinExistence type="predicted"/>
<sequence length="298" mass="33657">MSDDEPSISGNLEVSSDGERNRLWRTFRFILAIMIFYVVMLFFDYEHETILLIVGAACFLFWLLYMLVIITMMVCADWSSPNMQGAEEQGLTNNETTTPVNGLSPTNVDDLCSVPFATTSQYIRSNLDITTPGMYPVDGGYNIVYNAIFFGKTLRSQARLQLYFQRTSNGWSISGSSETASGSRDISEGFVNSIGQMYWIIDDDREEPCIYRGIMDIQTSIMCDGEFQSASDTSRAKGRIVRLEKRNRNDENVRHGMANTDGSINRSKKTAHRSSLKQLAEKQSVEMVDFSTKGDRLM</sequence>
<dbReference type="AlphaFoldDB" id="A0AAD2G1N5"/>
<reference evidence="2" key="1">
    <citation type="submission" date="2023-08" db="EMBL/GenBank/DDBJ databases">
        <authorList>
            <person name="Audoor S."/>
            <person name="Bilcke G."/>
        </authorList>
    </citation>
    <scope>NUCLEOTIDE SEQUENCE</scope>
</reference>
<feature type="transmembrane region" description="Helical" evidence="1">
    <location>
        <begin position="26"/>
        <end position="43"/>
    </location>
</feature>
<dbReference type="EMBL" id="CAKOGP040002012">
    <property type="protein sequence ID" value="CAJ1959624.1"/>
    <property type="molecule type" value="Genomic_DNA"/>
</dbReference>
<feature type="transmembrane region" description="Helical" evidence="1">
    <location>
        <begin position="49"/>
        <end position="74"/>
    </location>
</feature>
<keyword evidence="1" id="KW-0812">Transmembrane</keyword>
<keyword evidence="1" id="KW-0472">Membrane</keyword>
<comment type="caution">
    <text evidence="2">The sequence shown here is derived from an EMBL/GenBank/DDBJ whole genome shotgun (WGS) entry which is preliminary data.</text>
</comment>
<evidence type="ECO:0000313" key="3">
    <source>
        <dbReference type="Proteomes" id="UP001295423"/>
    </source>
</evidence>
<organism evidence="2 3">
    <name type="scientific">Cylindrotheca closterium</name>
    <dbReference type="NCBI Taxonomy" id="2856"/>
    <lineage>
        <taxon>Eukaryota</taxon>
        <taxon>Sar</taxon>
        <taxon>Stramenopiles</taxon>
        <taxon>Ochrophyta</taxon>
        <taxon>Bacillariophyta</taxon>
        <taxon>Bacillariophyceae</taxon>
        <taxon>Bacillariophycidae</taxon>
        <taxon>Bacillariales</taxon>
        <taxon>Bacillariaceae</taxon>
        <taxon>Cylindrotheca</taxon>
    </lineage>
</organism>
<dbReference type="Proteomes" id="UP001295423">
    <property type="component" value="Unassembled WGS sequence"/>
</dbReference>
<evidence type="ECO:0000313" key="2">
    <source>
        <dbReference type="EMBL" id="CAJ1959624.1"/>
    </source>
</evidence>
<evidence type="ECO:0000256" key="1">
    <source>
        <dbReference type="SAM" id="Phobius"/>
    </source>
</evidence>